<feature type="transmembrane region" description="Helical" evidence="5">
    <location>
        <begin position="236"/>
        <end position="255"/>
    </location>
</feature>
<proteinExistence type="predicted"/>
<evidence type="ECO:0000256" key="1">
    <source>
        <dbReference type="ARBA" id="ARBA00004141"/>
    </source>
</evidence>
<keyword evidence="9" id="KW-1185">Reference proteome</keyword>
<evidence type="ECO:0000256" key="4">
    <source>
        <dbReference type="ARBA" id="ARBA00023136"/>
    </source>
</evidence>
<dbReference type="RefSeq" id="WP_197744018.1">
    <property type="nucleotide sequence ID" value="NZ_LR778175.1"/>
</dbReference>
<reference evidence="8 9" key="1">
    <citation type="submission" date="2020-03" db="EMBL/GenBank/DDBJ databases">
        <authorList>
            <person name="Picone N."/>
        </authorList>
    </citation>
    <scope>NUCLEOTIDE SEQUENCE [LARGE SCALE GENOMIC DNA]</scope>
    <source>
        <strain evidence="8">NSCAC1</strain>
    </source>
</reference>
<dbReference type="Pfam" id="PF04932">
    <property type="entry name" value="Wzy_C"/>
    <property type="match status" value="1"/>
</dbReference>
<feature type="transmembrane region" description="Helical" evidence="5">
    <location>
        <begin position="7"/>
        <end position="33"/>
    </location>
</feature>
<keyword evidence="4 5" id="KW-0472">Membrane</keyword>
<feature type="transmembrane region" description="Helical" evidence="5">
    <location>
        <begin position="201"/>
        <end position="230"/>
    </location>
</feature>
<evidence type="ECO:0000313" key="8">
    <source>
        <dbReference type="EMBL" id="CAB1276749.1"/>
    </source>
</evidence>
<name>A0A7G1QAL8_9GAMM</name>
<feature type="transmembrane region" description="Helical" evidence="5">
    <location>
        <begin position="103"/>
        <end position="122"/>
    </location>
</feature>
<feature type="transmembrane region" description="Helical" evidence="5">
    <location>
        <begin position="386"/>
        <end position="419"/>
    </location>
</feature>
<keyword evidence="3 5" id="KW-1133">Transmembrane helix</keyword>
<dbReference type="KEGG" id="ntg:NSCAC_1327"/>
<gene>
    <name evidence="8" type="ORF">NSCAC_1327</name>
</gene>
<dbReference type="InterPro" id="IPR017528">
    <property type="entry name" value="CHP03097O-antigen_lig-rel"/>
</dbReference>
<sequence>MGIRDLVILAVFIPLIPMSFMRAWIGILAYTWVSYMNPHRMSWNIERFHLALIIAIATILSIFAAKDRKSIPWTRELAIVAIFIVYFAITSAFAWYPDVSLEYYIEFIKTLAFAFMMTMMIYGQKRIRVFILVIIGSFGFYGVKGGIFTILTAGNNTVWGPPGSFIGGNNEIGLVLIMIVPLAAMAARTEENKWVQRSLRVTAILSAIAAIGTYSRGALLGLLVVCFFLFWQYRKYIIIAALIAPIVFLGAKKFMPQKWLERQQTMTSEEGAKGDESFMQRVQAWGVAFNVAKERPFLGGGFSYDVASITRNPQCWFDHAFFIQEWVKGNRPRPAHSIYFQVMGDHGFLALFLFILLLLSIYFRLGKLSKTNLPSEGQYIKNYAKGAQIAIAGFCISGTFLSLAYFDFLYGLVAFAAILQRESDEWQSQAITTTNGKKISKKISIASTHKKPLVPGVVKIRKLDRNRNKL</sequence>
<dbReference type="GO" id="GO:0016020">
    <property type="term" value="C:membrane"/>
    <property type="evidence" value="ECO:0007669"/>
    <property type="project" value="UniProtKB-SubCell"/>
</dbReference>
<evidence type="ECO:0000256" key="2">
    <source>
        <dbReference type="ARBA" id="ARBA00022692"/>
    </source>
</evidence>
<evidence type="ECO:0000313" key="9">
    <source>
        <dbReference type="Proteomes" id="UP000516072"/>
    </source>
</evidence>
<feature type="transmembrane region" description="Helical" evidence="5">
    <location>
        <begin position="129"/>
        <end position="152"/>
    </location>
</feature>
<dbReference type="Pfam" id="PF19358">
    <property type="entry name" value="DUF5935"/>
    <property type="match status" value="1"/>
</dbReference>
<accession>A0A7G1QAL8</accession>
<dbReference type="AlphaFoldDB" id="A0A7G1QAL8"/>
<evidence type="ECO:0000256" key="5">
    <source>
        <dbReference type="SAM" id="Phobius"/>
    </source>
</evidence>
<dbReference type="EMBL" id="LR778175">
    <property type="protein sequence ID" value="CAB1276749.1"/>
    <property type="molecule type" value="Genomic_DNA"/>
</dbReference>
<dbReference type="PANTHER" id="PTHR37422">
    <property type="entry name" value="TEICHURONIC ACID BIOSYNTHESIS PROTEIN TUAE"/>
    <property type="match status" value="1"/>
</dbReference>
<feature type="transmembrane region" description="Helical" evidence="5">
    <location>
        <begin position="77"/>
        <end position="97"/>
    </location>
</feature>
<organism evidence="8 9">
    <name type="scientific">Candidatus Nitrosacidococcus tergens</name>
    <dbReference type="NCBI Taxonomy" id="553981"/>
    <lineage>
        <taxon>Bacteria</taxon>
        <taxon>Pseudomonadati</taxon>
        <taxon>Pseudomonadota</taxon>
        <taxon>Gammaproteobacteria</taxon>
        <taxon>Chromatiales</taxon>
        <taxon>Chromatiaceae</taxon>
        <taxon>Candidatus Nitrosacidococcus</taxon>
    </lineage>
</organism>
<feature type="domain" description="O-antigen ligase-related" evidence="6">
    <location>
        <begin position="202"/>
        <end position="355"/>
    </location>
</feature>
<dbReference type="InterPro" id="IPR007016">
    <property type="entry name" value="O-antigen_ligase-rel_domated"/>
</dbReference>
<evidence type="ECO:0000256" key="3">
    <source>
        <dbReference type="ARBA" id="ARBA00022989"/>
    </source>
</evidence>
<comment type="subcellular location">
    <subcellularLocation>
        <location evidence="1">Membrane</location>
        <topology evidence="1">Multi-pass membrane protein</topology>
    </subcellularLocation>
</comment>
<protein>
    <submittedName>
        <fullName evidence="8">O-antigen polymerase</fullName>
    </submittedName>
</protein>
<dbReference type="NCBIfam" id="TIGR03097">
    <property type="entry name" value="PEP_O_lig_1"/>
    <property type="match status" value="1"/>
</dbReference>
<dbReference type="InterPro" id="IPR051533">
    <property type="entry name" value="WaaL-like"/>
</dbReference>
<feature type="transmembrane region" description="Helical" evidence="5">
    <location>
        <begin position="172"/>
        <end position="189"/>
    </location>
</feature>
<dbReference type="PANTHER" id="PTHR37422:SF13">
    <property type="entry name" value="LIPOPOLYSACCHARIDE BIOSYNTHESIS PROTEIN PA4999-RELATED"/>
    <property type="match status" value="1"/>
</dbReference>
<keyword evidence="2 5" id="KW-0812">Transmembrane</keyword>
<feature type="transmembrane region" description="Helical" evidence="5">
    <location>
        <begin position="48"/>
        <end position="65"/>
    </location>
</feature>
<evidence type="ECO:0000259" key="7">
    <source>
        <dbReference type="Pfam" id="PF19358"/>
    </source>
</evidence>
<feature type="transmembrane region" description="Helical" evidence="5">
    <location>
        <begin position="347"/>
        <end position="366"/>
    </location>
</feature>
<dbReference type="Proteomes" id="UP000516072">
    <property type="component" value="Chromosome"/>
</dbReference>
<dbReference type="InterPro" id="IPR045979">
    <property type="entry name" value="DUF5935"/>
</dbReference>
<evidence type="ECO:0000259" key="6">
    <source>
        <dbReference type="Pfam" id="PF04932"/>
    </source>
</evidence>
<feature type="domain" description="DUF5935" evidence="7">
    <location>
        <begin position="3"/>
        <end position="186"/>
    </location>
</feature>